<accession>A0A427WIX9</accession>
<dbReference type="EMBL" id="CP054569">
    <property type="protein sequence ID" value="QKQ49833.1"/>
    <property type="molecule type" value="Genomic_DNA"/>
</dbReference>
<dbReference type="Gene3D" id="2.30.40.10">
    <property type="entry name" value="Urease, subunit C, domain 1"/>
    <property type="match status" value="1"/>
</dbReference>
<dbReference type="Pfam" id="PF01979">
    <property type="entry name" value="Amidohydro_1"/>
    <property type="match status" value="1"/>
</dbReference>
<dbReference type="SUPFAM" id="SSF51338">
    <property type="entry name" value="Composite domain of metallo-dependent hydrolases"/>
    <property type="match status" value="1"/>
</dbReference>
<dbReference type="InterPro" id="IPR050138">
    <property type="entry name" value="DHOase/Allantoinase_Hydrolase"/>
</dbReference>
<gene>
    <name evidence="4" type="ORF">FOC81_25280</name>
</gene>
<reference evidence="4 5" key="1">
    <citation type="submission" date="2020-05" db="EMBL/GenBank/DDBJ databases">
        <title>FDA dAtabase for Regulatory Grade micrObial Sequences (FDA-ARGOS): Supporting development and validation of Infectious Disease Dx tests.</title>
        <authorList>
            <person name="Sproer C."/>
            <person name="Gronow S."/>
            <person name="Severitt S."/>
            <person name="Schroder I."/>
            <person name="Tallon L."/>
            <person name="Sadzewicz L."/>
            <person name="Zhao X."/>
            <person name="Vavikolanu K."/>
            <person name="Mehta A."/>
            <person name="Aluvathingal J."/>
            <person name="Nadendla S."/>
            <person name="Myers T."/>
            <person name="Yan Y."/>
            <person name="Sichtig H."/>
        </authorList>
    </citation>
    <scope>NUCLEOTIDE SEQUENCE [LARGE SCALE GENOMIC DNA]</scope>
    <source>
        <strain evidence="4 5">FDAARGOS_787</strain>
    </source>
</reference>
<dbReference type="InterPro" id="IPR006680">
    <property type="entry name" value="Amidohydro-rel"/>
</dbReference>
<dbReference type="CDD" id="cd01317">
    <property type="entry name" value="DHOase_IIa"/>
    <property type="match status" value="1"/>
</dbReference>
<feature type="domain" description="Dihydroorotase catalytic" evidence="3">
    <location>
        <begin position="53"/>
        <end position="233"/>
    </location>
</feature>
<dbReference type="EC" id="3.5.2.3" evidence="4"/>
<dbReference type="PANTHER" id="PTHR43668">
    <property type="entry name" value="ALLANTOINASE"/>
    <property type="match status" value="1"/>
</dbReference>
<dbReference type="InterPro" id="IPR032466">
    <property type="entry name" value="Metal_Hydrolase"/>
</dbReference>
<dbReference type="GO" id="GO:0004151">
    <property type="term" value="F:dihydroorotase activity"/>
    <property type="evidence" value="ECO:0007669"/>
    <property type="project" value="UniProtKB-EC"/>
</dbReference>
<keyword evidence="1" id="KW-0665">Pyrimidine biosynthesis</keyword>
<dbReference type="InterPro" id="IPR024403">
    <property type="entry name" value="DHOase_cat"/>
</dbReference>
<dbReference type="GeneID" id="92842690"/>
<dbReference type="Proteomes" id="UP000509782">
    <property type="component" value="Chromosome"/>
</dbReference>
<dbReference type="GO" id="GO:0006145">
    <property type="term" value="P:purine nucleobase catabolic process"/>
    <property type="evidence" value="ECO:0007669"/>
    <property type="project" value="TreeGrafter"/>
</dbReference>
<evidence type="ECO:0000313" key="4">
    <source>
        <dbReference type="EMBL" id="QKQ49833.1"/>
    </source>
</evidence>
<organism evidence="4 5">
    <name type="scientific">Achromobacter denitrificans</name>
    <name type="common">Alcaligenes denitrificans</name>
    <dbReference type="NCBI Taxonomy" id="32002"/>
    <lineage>
        <taxon>Bacteria</taxon>
        <taxon>Pseudomonadati</taxon>
        <taxon>Pseudomonadota</taxon>
        <taxon>Betaproteobacteria</taxon>
        <taxon>Burkholderiales</taxon>
        <taxon>Alcaligenaceae</taxon>
        <taxon>Achromobacter</taxon>
    </lineage>
</organism>
<dbReference type="RefSeq" id="WP_062685279.1">
    <property type="nucleotide sequence ID" value="NZ_CADIJN010000031.1"/>
</dbReference>
<dbReference type="GO" id="GO:0006221">
    <property type="term" value="P:pyrimidine nucleotide biosynthetic process"/>
    <property type="evidence" value="ECO:0007669"/>
    <property type="project" value="UniProtKB-KW"/>
</dbReference>
<dbReference type="InterPro" id="IPR004722">
    <property type="entry name" value="DHOase"/>
</dbReference>
<evidence type="ECO:0000259" key="3">
    <source>
        <dbReference type="Pfam" id="PF12890"/>
    </source>
</evidence>
<dbReference type="GO" id="GO:0005737">
    <property type="term" value="C:cytoplasm"/>
    <property type="evidence" value="ECO:0007669"/>
    <property type="project" value="TreeGrafter"/>
</dbReference>
<dbReference type="AlphaFoldDB" id="A0A427WIX9"/>
<dbReference type="GO" id="GO:0004038">
    <property type="term" value="F:allantoinase activity"/>
    <property type="evidence" value="ECO:0007669"/>
    <property type="project" value="TreeGrafter"/>
</dbReference>
<evidence type="ECO:0000259" key="2">
    <source>
        <dbReference type="Pfam" id="PF01979"/>
    </source>
</evidence>
<dbReference type="PANTHER" id="PTHR43668:SF2">
    <property type="entry name" value="ALLANTOINASE"/>
    <property type="match status" value="1"/>
</dbReference>
<dbReference type="OrthoDB" id="9803027at2"/>
<keyword evidence="4" id="KW-0378">Hydrolase</keyword>
<evidence type="ECO:0000313" key="5">
    <source>
        <dbReference type="Proteomes" id="UP000509782"/>
    </source>
</evidence>
<name>A0A427WIX9_ACHDE</name>
<evidence type="ECO:0000256" key="1">
    <source>
        <dbReference type="ARBA" id="ARBA00022975"/>
    </source>
</evidence>
<feature type="domain" description="Amidohydrolase-related" evidence="2">
    <location>
        <begin position="279"/>
        <end position="422"/>
    </location>
</feature>
<dbReference type="SUPFAM" id="SSF51556">
    <property type="entry name" value="Metallo-dependent hydrolases"/>
    <property type="match status" value="1"/>
</dbReference>
<dbReference type="STRING" id="32002.BVK87_24110"/>
<dbReference type="NCBIfam" id="NF005791">
    <property type="entry name" value="PRK07627.1"/>
    <property type="match status" value="1"/>
</dbReference>
<sequence>MRLHIANGRLIDPANGVDGEHDLYIADGHVAAVGQAPDGFHADRRLDARGLAVLPGLVDLSARVTQPGAAAFAPAELRAALAGGVTTLVLPPDAGAPLDEPGKVDALMRQAEPGHCRVRPLGAMTVGLAGETLAEMDLLAAAGCLAFAQGDLGIADTRALWGAMRYASGQGHALWLRPQDPWLARGAVAASGAYAERLGLQGLPPQAETLALQTIFELQRATGARVHLARLSTAAGLDLLRAAKREGLPVTADVSANSLHLTDVDIGFFDTNFHLQPPLRGQRDRAAIQAALADGVIDALCSDHTPVESQAKAAPFPLSQPGATGLELLLSLALKWARDSRRPVSEALARVTSGPAAVLRAITPLAPPAGQLGVGAPADLCLADLDAEWLIMPGALQSRSGHTPFASMMLPGRVRATVVGGSLAWETTV</sequence>
<dbReference type="Pfam" id="PF12890">
    <property type="entry name" value="DHOase"/>
    <property type="match status" value="1"/>
</dbReference>
<dbReference type="Gene3D" id="3.20.20.140">
    <property type="entry name" value="Metal-dependent hydrolases"/>
    <property type="match status" value="1"/>
</dbReference>
<protein>
    <submittedName>
        <fullName evidence="4">Dihydroorotase</fullName>
        <ecNumber evidence="4">3.5.2.3</ecNumber>
    </submittedName>
</protein>
<dbReference type="InterPro" id="IPR011059">
    <property type="entry name" value="Metal-dep_hydrolase_composite"/>
</dbReference>
<dbReference type="GO" id="GO:0046872">
    <property type="term" value="F:metal ion binding"/>
    <property type="evidence" value="ECO:0007669"/>
    <property type="project" value="InterPro"/>
</dbReference>
<proteinExistence type="predicted"/>